<keyword evidence="5" id="KW-1185">Reference proteome</keyword>
<dbReference type="GO" id="GO:0005634">
    <property type="term" value="C:nucleus"/>
    <property type="evidence" value="ECO:0007669"/>
    <property type="project" value="TreeGrafter"/>
</dbReference>
<feature type="domain" description="Glycosyl hydrolase family 92" evidence="2">
    <location>
        <begin position="431"/>
        <end position="910"/>
    </location>
</feature>
<evidence type="ECO:0000313" key="5">
    <source>
        <dbReference type="Proteomes" id="UP000241890"/>
    </source>
</evidence>
<dbReference type="GO" id="GO:0000224">
    <property type="term" value="F:peptide-N4-(N-acetyl-beta-glucosaminyl)asparagine amidase activity"/>
    <property type="evidence" value="ECO:0007669"/>
    <property type="project" value="TreeGrafter"/>
</dbReference>
<dbReference type="Gene3D" id="3.30.2080.10">
    <property type="entry name" value="GH92 mannosidase domain"/>
    <property type="match status" value="1"/>
</dbReference>
<dbReference type="InterPro" id="IPR014718">
    <property type="entry name" value="GH-type_carb-bd"/>
</dbReference>
<feature type="domain" description="Glycosyl hydrolase family 92 N-terminal" evidence="3">
    <location>
        <begin position="191"/>
        <end position="342"/>
    </location>
</feature>
<dbReference type="Gene3D" id="2.70.98.10">
    <property type="match status" value="1"/>
</dbReference>
<proteinExistence type="predicted"/>
<dbReference type="InParanoid" id="A0A2R5G6M4"/>
<dbReference type="InterPro" id="IPR008928">
    <property type="entry name" value="6-hairpin_glycosidase_sf"/>
</dbReference>
<dbReference type="Pfam" id="PF17678">
    <property type="entry name" value="Glyco_hydro_92N"/>
    <property type="match status" value="1"/>
</dbReference>
<dbReference type="PANTHER" id="PTHR12143:SF19">
    <property type="entry name" value="PEPTIDE-N(4)-(N-ACETYL-BETA-GLUCOSAMINYL)ASPARAGINE AMIDASE"/>
    <property type="match status" value="1"/>
</dbReference>
<evidence type="ECO:0000256" key="1">
    <source>
        <dbReference type="SAM" id="MobiDB-lite"/>
    </source>
</evidence>
<name>A0A2R5G6M4_9STRA</name>
<organism evidence="4 5">
    <name type="scientific">Hondaea fermentalgiana</name>
    <dbReference type="NCBI Taxonomy" id="2315210"/>
    <lineage>
        <taxon>Eukaryota</taxon>
        <taxon>Sar</taxon>
        <taxon>Stramenopiles</taxon>
        <taxon>Bigyra</taxon>
        <taxon>Labyrinthulomycetes</taxon>
        <taxon>Thraustochytrida</taxon>
        <taxon>Thraustochytriidae</taxon>
        <taxon>Hondaea</taxon>
    </lineage>
</organism>
<dbReference type="Gene3D" id="1.20.1050.60">
    <property type="entry name" value="alpha-1,2-mannosidase"/>
    <property type="match status" value="1"/>
</dbReference>
<accession>A0A2R5G6M4</accession>
<evidence type="ECO:0000259" key="2">
    <source>
        <dbReference type="Pfam" id="PF07971"/>
    </source>
</evidence>
<evidence type="ECO:0000313" key="4">
    <source>
        <dbReference type="EMBL" id="GBG25979.1"/>
    </source>
</evidence>
<dbReference type="GO" id="GO:0005829">
    <property type="term" value="C:cytosol"/>
    <property type="evidence" value="ECO:0007669"/>
    <property type="project" value="TreeGrafter"/>
</dbReference>
<dbReference type="AlphaFoldDB" id="A0A2R5G6M4"/>
<dbReference type="OrthoDB" id="419909at2759"/>
<dbReference type="EMBL" id="BEYU01000017">
    <property type="protein sequence ID" value="GBG25979.1"/>
    <property type="molecule type" value="Genomic_DNA"/>
</dbReference>
<dbReference type="Pfam" id="PF07971">
    <property type="entry name" value="Glyco_hydro_92"/>
    <property type="match status" value="1"/>
</dbReference>
<dbReference type="InterPro" id="IPR012939">
    <property type="entry name" value="Glyco_hydro_92"/>
</dbReference>
<reference evidence="4 5" key="1">
    <citation type="submission" date="2017-12" db="EMBL/GenBank/DDBJ databases">
        <title>Sequencing, de novo assembly and annotation of complete genome of a new Thraustochytrid species, strain FCC1311.</title>
        <authorList>
            <person name="Sedici K."/>
            <person name="Godart F."/>
            <person name="Aiese Cigliano R."/>
            <person name="Sanseverino W."/>
            <person name="Barakat M."/>
            <person name="Ortet P."/>
            <person name="Marechal E."/>
            <person name="Cagnac O."/>
            <person name="Amato A."/>
        </authorList>
    </citation>
    <scope>NUCLEOTIDE SEQUENCE [LARGE SCALE GENOMIC DNA]</scope>
</reference>
<protein>
    <submittedName>
        <fullName evidence="4">Alpha-1,2-mannosidase, putative</fullName>
    </submittedName>
</protein>
<dbReference type="GO" id="GO:0005975">
    <property type="term" value="P:carbohydrate metabolic process"/>
    <property type="evidence" value="ECO:0007669"/>
    <property type="project" value="InterPro"/>
</dbReference>
<dbReference type="GO" id="GO:0006516">
    <property type="term" value="P:glycoprotein catabolic process"/>
    <property type="evidence" value="ECO:0007669"/>
    <property type="project" value="TreeGrafter"/>
</dbReference>
<dbReference type="NCBIfam" id="TIGR01180">
    <property type="entry name" value="aman2_put"/>
    <property type="match status" value="1"/>
</dbReference>
<dbReference type="GO" id="GO:0030246">
    <property type="term" value="F:carbohydrate binding"/>
    <property type="evidence" value="ECO:0007669"/>
    <property type="project" value="InterPro"/>
</dbReference>
<comment type="caution">
    <text evidence="4">The sequence shown here is derived from an EMBL/GenBank/DDBJ whole genome shotgun (WGS) entry which is preliminary data.</text>
</comment>
<dbReference type="InterPro" id="IPR041371">
    <property type="entry name" value="GH92_N"/>
</dbReference>
<gene>
    <name evidence="4" type="ORF">FCC1311_021992</name>
</gene>
<dbReference type="SUPFAM" id="SSF48208">
    <property type="entry name" value="Six-hairpin glycosidases"/>
    <property type="match status" value="1"/>
</dbReference>
<feature type="region of interest" description="Disordered" evidence="1">
    <location>
        <begin position="109"/>
        <end position="149"/>
    </location>
</feature>
<dbReference type="Gene3D" id="1.20.1610.10">
    <property type="entry name" value="alpha-1,2-mannosidases domains"/>
    <property type="match status" value="1"/>
</dbReference>
<dbReference type="InterPro" id="IPR050883">
    <property type="entry name" value="PNGase"/>
</dbReference>
<dbReference type="InterPro" id="IPR005887">
    <property type="entry name" value="GH92_a_mannosidase_put"/>
</dbReference>
<sequence length="912" mass="101554">MAWVFGGWMLLSNIGCENRCDQDDTFLRAEADTKAIREMAMVSARAMVEVELSEATKTVARLEAERDKALADAAKARRAADATLLSAKASEAKLRTERDEALARATNAERLAAARSSQTSDAVPDVSTPKPRLRHGSSSGRSEVVAAGSQVSSTKFDTLESGTLSTTQLSAQQAGWQAHKTALGKSPVEVVDILRGTDNKSWRSNSRGNALPLVSRPFGMTHWALTNTINGREAWFFNPYKQSFAGIRCTHQPSPWIGDYGFFDVRPMWQRAPYKDGSKPRTYDRQGAIMLPHYMSVKVTSDCVGQDCVSVELAVTERAAIFRFGYPSGGEAPGIDFKYLSNLRPADAGPEKRSAGNEGNVVRFTAYSTEHSVFDAPALMKHHVYAEIVAEDKTLDMKLDTTTHRVSWNPVHGKRTKVLLRVGTSFISAKQARLNLGRELGASLGWDAVQFDRIREEGAARWNELLGRVQVTADSHDELVAAEETLYSCLYRGLLFPRPLTEVDENGKERHWSPYQPMHFFEGPISTDSGFWDAYRAQYPMLHLIYPDLVVDIMEGWVNALREDPNRMLTQWASPGRVGSMEGSMGEVSLAEGIVNGALSAKSQVDAMDYIKRSATDEHVPNGRNFLQEYDRFGFVPHDQHRGGTVSLSLNYYLSDGVGSIVAEARGDKVLAQRLKRRSKNWRNLWDPATKFFRPKRASGSFVDPFRSNEWMGPYTEGGPWQYRFYVPHDPKGLREAYENADPADKIHEMNEMLQHSFGEYAHNNQPVHHVLYMFAHAGCPLDGQRYIHHTLRTQYGDFGYAGDEDNGEMSSWFVLSSIGLYALVPGSGKYQVGAPPLYRTVTIDRPAVDKLGRAAGKLTIRREVEATTTPLRDFTPSTRGSWRGQKLTFDDDAVTIPYAELLAGGELVFGA</sequence>
<evidence type="ECO:0000259" key="3">
    <source>
        <dbReference type="Pfam" id="PF17678"/>
    </source>
</evidence>
<dbReference type="PANTHER" id="PTHR12143">
    <property type="entry name" value="PEPTIDE N-GLYCANASE PNGASE -RELATED"/>
    <property type="match status" value="1"/>
</dbReference>
<dbReference type="Proteomes" id="UP000241890">
    <property type="component" value="Unassembled WGS sequence"/>
</dbReference>